<evidence type="ECO:0000313" key="7">
    <source>
        <dbReference type="Proteomes" id="UP000188532"/>
    </source>
</evidence>
<dbReference type="STRING" id="1768.B1T50_09165"/>
<dbReference type="RefSeq" id="WP_023367322.1">
    <property type="nucleotide sequence ID" value="NZ_BLYZ01000002.1"/>
</dbReference>
<dbReference type="PANTHER" id="PTHR47506">
    <property type="entry name" value="TRANSCRIPTIONAL REGULATORY PROTEIN"/>
    <property type="match status" value="1"/>
</dbReference>
<dbReference type="InterPro" id="IPR009057">
    <property type="entry name" value="Homeodomain-like_sf"/>
</dbReference>
<accession>A0A1V3XMV9</accession>
<evidence type="ECO:0000256" key="3">
    <source>
        <dbReference type="ARBA" id="ARBA00023163"/>
    </source>
</evidence>
<evidence type="ECO:0000259" key="5">
    <source>
        <dbReference type="PROSITE" id="PS50977"/>
    </source>
</evidence>
<keyword evidence="1" id="KW-0805">Transcription regulation</keyword>
<evidence type="ECO:0000256" key="2">
    <source>
        <dbReference type="ARBA" id="ARBA00023125"/>
    </source>
</evidence>
<keyword evidence="3" id="KW-0804">Transcription</keyword>
<comment type="caution">
    <text evidence="6">The sequence shown here is derived from an EMBL/GenBank/DDBJ whole genome shotgun (WGS) entry which is preliminary data.</text>
</comment>
<dbReference type="Gene3D" id="1.10.357.10">
    <property type="entry name" value="Tetracycline Repressor, domain 2"/>
    <property type="match status" value="1"/>
</dbReference>
<feature type="domain" description="HTH tetR-type" evidence="5">
    <location>
        <begin position="4"/>
        <end position="64"/>
    </location>
</feature>
<gene>
    <name evidence="6" type="ORF">BZL29_2901</name>
</gene>
<organism evidence="6 7">
    <name type="scientific">Mycobacterium kansasii</name>
    <dbReference type="NCBI Taxonomy" id="1768"/>
    <lineage>
        <taxon>Bacteria</taxon>
        <taxon>Bacillati</taxon>
        <taxon>Actinomycetota</taxon>
        <taxon>Actinomycetes</taxon>
        <taxon>Mycobacteriales</taxon>
        <taxon>Mycobacteriaceae</taxon>
        <taxon>Mycobacterium</taxon>
    </lineage>
</organism>
<protein>
    <submittedName>
        <fullName evidence="6">Bacterial regulatory s, tetR family protein</fullName>
    </submittedName>
</protein>
<dbReference type="PROSITE" id="PS50977">
    <property type="entry name" value="HTH_TETR_2"/>
    <property type="match status" value="1"/>
</dbReference>
<proteinExistence type="predicted"/>
<dbReference type="Proteomes" id="UP000188532">
    <property type="component" value="Unassembled WGS sequence"/>
</dbReference>
<dbReference type="SUPFAM" id="SSF46689">
    <property type="entry name" value="Homeodomain-like"/>
    <property type="match status" value="1"/>
</dbReference>
<dbReference type="InterPro" id="IPR001647">
    <property type="entry name" value="HTH_TetR"/>
</dbReference>
<dbReference type="EMBL" id="MVBN01000002">
    <property type="protein sequence ID" value="OOK80410.1"/>
    <property type="molecule type" value="Genomic_DNA"/>
</dbReference>
<dbReference type="PRINTS" id="PR00455">
    <property type="entry name" value="HTHTETR"/>
</dbReference>
<evidence type="ECO:0000313" key="6">
    <source>
        <dbReference type="EMBL" id="OOK80410.1"/>
    </source>
</evidence>
<keyword evidence="2 4" id="KW-0238">DNA-binding</keyword>
<dbReference type="InterPro" id="IPR036271">
    <property type="entry name" value="Tet_transcr_reg_TetR-rel_C_sf"/>
</dbReference>
<reference evidence="6 7" key="1">
    <citation type="submission" date="2017-02" db="EMBL/GenBank/DDBJ databases">
        <title>Complete genome sequences of Mycobacterium kansasii strains isolated from rhesus macaques.</title>
        <authorList>
            <person name="Panda A."/>
            <person name="Nagaraj S."/>
            <person name="Zhao X."/>
            <person name="Tettelin H."/>
            <person name="Detolla L.J."/>
        </authorList>
    </citation>
    <scope>NUCLEOTIDE SEQUENCE [LARGE SCALE GENOMIC DNA]</scope>
    <source>
        <strain evidence="6 7">11-3469</strain>
    </source>
</reference>
<evidence type="ECO:0000256" key="1">
    <source>
        <dbReference type="ARBA" id="ARBA00023015"/>
    </source>
</evidence>
<dbReference type="PANTHER" id="PTHR47506:SF1">
    <property type="entry name" value="HTH-TYPE TRANSCRIPTIONAL REGULATOR YJDC"/>
    <property type="match status" value="1"/>
</dbReference>
<name>A0A1V3XMV9_MYCKA</name>
<dbReference type="SUPFAM" id="SSF48498">
    <property type="entry name" value="Tetracyclin repressor-like, C-terminal domain"/>
    <property type="match status" value="1"/>
</dbReference>
<dbReference type="Pfam" id="PF00440">
    <property type="entry name" value="TetR_N"/>
    <property type="match status" value="1"/>
</dbReference>
<feature type="DNA-binding region" description="H-T-H motif" evidence="4">
    <location>
        <begin position="27"/>
        <end position="46"/>
    </location>
</feature>
<dbReference type="AlphaFoldDB" id="A0A1V3XMV9"/>
<evidence type="ECO:0000256" key="4">
    <source>
        <dbReference type="PROSITE-ProRule" id="PRU00335"/>
    </source>
</evidence>
<dbReference type="GO" id="GO:0003677">
    <property type="term" value="F:DNA binding"/>
    <property type="evidence" value="ECO:0007669"/>
    <property type="project" value="UniProtKB-UniRule"/>
</dbReference>
<sequence length="188" mass="20658">MTEGEDRDNVLAAADRLFNDRGVQAVGIDDIRDAAGVPLKRLYREFPSKAHLVRAVLQRRDADIRQAIVTFVEARAAEPRFQILAVFDFLYEWFSQPDFRGCMFINTAGELGGTSDDVARIVRHHKLAVRGYLDQLVKAAGYPAVLADQLLILANGAMVTAAINGTPESARHARDAAEALLTAQREGP</sequence>